<feature type="compositionally biased region" description="Basic and acidic residues" evidence="1">
    <location>
        <begin position="509"/>
        <end position="523"/>
    </location>
</feature>
<gene>
    <name evidence="3" type="ORF">ACKI18_31610</name>
</gene>
<dbReference type="InterPro" id="IPR049052">
    <property type="entry name" value="nSTAND1"/>
</dbReference>
<evidence type="ECO:0000256" key="1">
    <source>
        <dbReference type="SAM" id="MobiDB-lite"/>
    </source>
</evidence>
<accession>A0ABW9HYP3</accession>
<feature type="region of interest" description="Disordered" evidence="1">
    <location>
        <begin position="1622"/>
        <end position="1645"/>
    </location>
</feature>
<evidence type="ECO:0000259" key="2">
    <source>
        <dbReference type="Pfam" id="PF20703"/>
    </source>
</evidence>
<evidence type="ECO:0000313" key="4">
    <source>
        <dbReference type="Proteomes" id="UP001631957"/>
    </source>
</evidence>
<evidence type="ECO:0000313" key="3">
    <source>
        <dbReference type="EMBL" id="MFM9613224.1"/>
    </source>
</evidence>
<dbReference type="RefSeq" id="WP_409123091.1">
    <property type="nucleotide sequence ID" value="NZ_JBJVNI010000019.1"/>
</dbReference>
<feature type="compositionally biased region" description="Low complexity" evidence="1">
    <location>
        <begin position="721"/>
        <end position="749"/>
    </location>
</feature>
<protein>
    <recommendedName>
        <fullName evidence="2">Novel STAND NTPase 1 domain-containing protein</fullName>
    </recommendedName>
</protein>
<keyword evidence="4" id="KW-1185">Reference proteome</keyword>
<dbReference type="SUPFAM" id="SSF52540">
    <property type="entry name" value="P-loop containing nucleoside triphosphate hydrolases"/>
    <property type="match status" value="1"/>
</dbReference>
<dbReference type="Proteomes" id="UP001631957">
    <property type="component" value="Unassembled WGS sequence"/>
</dbReference>
<dbReference type="EMBL" id="JBJVNI010000019">
    <property type="protein sequence ID" value="MFM9613224.1"/>
    <property type="molecule type" value="Genomic_DNA"/>
</dbReference>
<name>A0ABW9HYP3_9ACTN</name>
<comment type="caution">
    <text evidence="3">The sequence shown here is derived from an EMBL/GenBank/DDBJ whole genome shotgun (WGS) entry which is preliminary data.</text>
</comment>
<dbReference type="Pfam" id="PF20703">
    <property type="entry name" value="nSTAND1"/>
    <property type="match status" value="1"/>
</dbReference>
<feature type="compositionally biased region" description="Pro residues" evidence="1">
    <location>
        <begin position="750"/>
        <end position="765"/>
    </location>
</feature>
<feature type="compositionally biased region" description="Low complexity" evidence="1">
    <location>
        <begin position="566"/>
        <end position="584"/>
    </location>
</feature>
<feature type="region of interest" description="Disordered" evidence="1">
    <location>
        <begin position="195"/>
        <end position="278"/>
    </location>
</feature>
<feature type="region of interest" description="Disordered" evidence="1">
    <location>
        <begin position="455"/>
        <end position="766"/>
    </location>
</feature>
<dbReference type="InterPro" id="IPR027417">
    <property type="entry name" value="P-loop_NTPase"/>
</dbReference>
<reference evidence="3 4" key="1">
    <citation type="submission" date="2024-12" db="EMBL/GenBank/DDBJ databases">
        <title>Forecasting of Potato common scab and diversities of Pathogenic streptomyces spp. in china.</title>
        <authorList>
            <person name="Handique U."/>
            <person name="Wu J."/>
        </authorList>
    </citation>
    <scope>NUCLEOTIDE SEQUENCE [LARGE SCALE GENOMIC DNA]</scope>
    <source>
        <strain evidence="3 4">ZRIMU1530</strain>
    </source>
</reference>
<feature type="domain" description="Novel STAND NTPase 1" evidence="2">
    <location>
        <begin position="1521"/>
        <end position="1788"/>
    </location>
</feature>
<sequence>MHDPYRVVAWPPLSPRDASATELEALAEALNSLPAPVTTALDDLTGAMVERAFGALGPKERQEVLHHLGIRMTAPRRVSHALCRDVLSRLRREVRQHACRCTLRRLTQTPMGDLAVTVFTDRDDTLLDRWDGPLLRATVLAWSNGSVSDAHVVAWAVEQEWFAWDTPGLDAVRAAAHAVLAANPDFVPDAFATEEGDEVTGGGLASDEVTRGDSLAGEPTSDEAMRGDSLAGEPTPDEPTRGGLAGGDLMPGAPARGDSLPGGSTPDAPTPDGQSPEDACRVLADSLAGAGVAARRVTEAVADGRPPEETDLASLTALRAAFDITRGVLAKAGIDVPVPRLEELTEAVRTHRESLGLRETLRALSAVGCPADSPVAPAAEAVRGVAVRLLAVGVWGEAQRHEATTLAALADLVRLGRCPETAAERMALQDRVAPDLPVECTRAAMMAYELTLPEAGRLRDSGTSDEDADGTGVTPSTPTQAAPHPGKPEPTQATPAIPHTTPVTGDAARTTDDGEPEPTKKPEPATTETPAPVAQGSTKPLGQENAAPPTTPAHLSPPATPDNLDSPANPAASGNPAHPGSPAAVGNAVDLGSSAASGNLDSPADLAHLGSPAASGDSGHPGSLATPGSSPALGNAAHLARPAGPGNLDSPADPAHLASSAASGDSGHPGSPAAVGNAVDLGSSTHPGNLAAPGSPADLGSPAASGNPAHPAHPDSPLTLDSPAASGSSAHSGSPAAPGTPPTSGNPTNPDTPPAPDTPTVPDPTPALAHLIATRRFGLAHHLARAAGHPASRSAALRLAGAAGRLVSGVGPDARFVGGLVRRQGGCDGEDELVLFPALLRVALVTGDHTAGAQLKALVPRLPEVLAELAAAVADRALSGALMMASPLGVIADASAAEARMSGLRAQAADLLAPQRLRFVRADRIARCWLGRGGLLGAMLRAVVEDDRAALRGVRETADRLSKLSEINAEIDRMDRAYRGSSGKPLQGSGRQDLVHLVERAAVQAKEWCLEAGDARRGDHSGVDRAAKEISSLRQTLLDRRDVVLTELHRMTLRPDPLASAVASAANGAMEDLFTLLTGTAHPGTRADGTRTDGTRTDPETALDVELLKVCDTLQDRPGLALLLTAVDRTWDDALTERLNRDAFTAARTILDLARTGELPAHPSPTTPTHAEIDALETARHAALTARRDELTAELRRAQADGAVTDDQDLELQELLDAARTRLDDLPRPDLLDVRQDLDTVRDRLPAYRREATARIRARLDAAGLDHGRRPQILRHLDAGELATAADLVYFLEIGEDVPEIDAGECHLTEFFPAVPDGLPKGIDEELVRMVRSGGRHPALPVLDYGHLSPDEAALAADALEEWREVGAAERKERNNAPVRQQVLSALKLLGYDAKNARLQENLSPDRREYRFYDAIGVEVNGRAEAPAFGSQIKERGGSLRVLVLWGRPPAEVVMSRAAQDPSGSALVVVCFGVLGRDARAELAAGTSRLQPLLVVDDAALAYLAARGNRQAATTTRILLPFSGVNPYISEKRGQIGAEMFYGRDAERRSILDPRGTQVIFGGRGLGKSALLSDAGERFEEQRPGYHQSVHVNLDHENIGKGTALGPEALWSVLNRVLTRAGVLPDRPPKGRRSARHTTEKPQEQVREGIRAWLDGDSRRGLLILLDECDQFFEADAPRFEQTKLLKGLGSGTKDRAKVVFAGLHSVQRFAKLASNGPFGHLAQTPTVIGPLAPQHAADLLVGPMRALGFEFASVDLVNRVLGHCSYQPFLLQMFGHRLVEVMHRKRRRGAEGPPYAVEAADVETVEADTGLKDRISVAFNDTLALDHRYDVIANVLAHQAHHHGLETRLSDAELREECETYWRAGFRQLDTEGFRAYLSEMVGLGVLAPNNDGQGWHLRGPNALRMIGGSHRVDDRLMRAEQDCELKESIVLEGRPELSDGRLAPLTVAQLDDLLGRRANQTRVVLGTPATGIAEVSHTLHTVTGRIDGWVLPPVGRPAAFKQALTGGSPGERRVVVDDLAWHENSRGRREPVKPEACRAAVDHADSLVPVTPGVTRSVVIVTDAAHLALWRPLLMGEERTSAVPVVLRRHDRRGLRDWAQRQWAETCTTADRLYARTGGWPLLVDRAHHLYGELRDADEVLERLSGLLTDRSWARDFVTATGVLADPALAAGYHAVDAGLGDDPADTEAVLTALVCQTDDEEEAHWVLACLDALQVFDREDGQLRLEPVLRQCARLTG</sequence>
<organism evidence="3 4">
    <name type="scientific">Streptomyces niveiscabiei</name>
    <dbReference type="NCBI Taxonomy" id="164115"/>
    <lineage>
        <taxon>Bacteria</taxon>
        <taxon>Bacillati</taxon>
        <taxon>Actinomycetota</taxon>
        <taxon>Actinomycetes</taxon>
        <taxon>Kitasatosporales</taxon>
        <taxon>Streptomycetaceae</taxon>
        <taxon>Streptomyces</taxon>
    </lineage>
</organism>
<proteinExistence type="predicted"/>